<reference evidence="1 2" key="1">
    <citation type="submission" date="2014-01" db="EMBL/GenBank/DDBJ databases">
        <title>Complete genome sequence of ionizing-radiation resistance bacterium Hymenobacter swuensis DY53.</title>
        <authorList>
            <person name="Jung J.-H."/>
            <person name="Jeong S.-W."/>
            <person name="Joe M.-H."/>
            <person name="Cho y.-j."/>
            <person name="Kim M.-K."/>
            <person name="Lim S.-Y."/>
        </authorList>
    </citation>
    <scope>NUCLEOTIDE SEQUENCE [LARGE SCALE GENOMIC DNA]</scope>
    <source>
        <strain evidence="1 2">DY53</strain>
    </source>
</reference>
<protein>
    <submittedName>
        <fullName evidence="1">Uncharacterized protein</fullName>
    </submittedName>
</protein>
<gene>
    <name evidence="1" type="ORF">Hsw_1387</name>
</gene>
<dbReference type="AlphaFoldDB" id="W8EZ15"/>
<proteinExistence type="predicted"/>
<keyword evidence="2" id="KW-1185">Reference proteome</keyword>
<accession>W8EZ15</accession>
<sequence>MAELFQYLKDGLRWLGDLLLDGLLADLFAWLSDWFSS</sequence>
<dbReference type="PATRIC" id="fig|1227739.3.peg.1622"/>
<evidence type="ECO:0000313" key="2">
    <source>
        <dbReference type="Proteomes" id="UP000019423"/>
    </source>
</evidence>
<organism evidence="1 2">
    <name type="scientific">Hymenobacter swuensis DY53</name>
    <dbReference type="NCBI Taxonomy" id="1227739"/>
    <lineage>
        <taxon>Bacteria</taxon>
        <taxon>Pseudomonadati</taxon>
        <taxon>Bacteroidota</taxon>
        <taxon>Cytophagia</taxon>
        <taxon>Cytophagales</taxon>
        <taxon>Hymenobacteraceae</taxon>
        <taxon>Hymenobacter</taxon>
    </lineage>
</organism>
<dbReference type="HOGENOM" id="CLU_3344556_0_0_10"/>
<dbReference type="Proteomes" id="UP000019423">
    <property type="component" value="Chromosome"/>
</dbReference>
<dbReference type="EMBL" id="CP007145">
    <property type="protein sequence ID" value="AHJ96982.1"/>
    <property type="molecule type" value="Genomic_DNA"/>
</dbReference>
<evidence type="ECO:0000313" key="1">
    <source>
        <dbReference type="EMBL" id="AHJ96982.1"/>
    </source>
</evidence>
<name>W8EZ15_9BACT</name>
<dbReference type="KEGG" id="hsw:Hsw_1387"/>